<dbReference type="Proteomes" id="UP000005387">
    <property type="component" value="Unassembled WGS sequence"/>
</dbReference>
<dbReference type="eggNOG" id="COG0823">
    <property type="taxonomic scope" value="Bacteria"/>
</dbReference>
<name>E0I3K4_9BACL</name>
<evidence type="ECO:0000256" key="2">
    <source>
        <dbReference type="SAM" id="SignalP"/>
    </source>
</evidence>
<feature type="chain" id="PRO_5039571381" evidence="2">
    <location>
        <begin position="26"/>
        <end position="326"/>
    </location>
</feature>
<feature type="domain" description="SLH" evidence="3">
    <location>
        <begin position="21"/>
        <end position="83"/>
    </location>
</feature>
<sequence length="326" mass="35366">MNRKMSLLTLVLLAGLLLIGQSVYAFSDTKGDPNEAKINSLEEQGILSGHSGKYRPNGNLTYAEGVSLLVKGFGLNIDNIRFIKAPKASDHFPNVKDDQWYSSAFIIAEYTGLDIPQDVDPNAAMTREQFAHPLFKAITHGHDFAFTDIYTMIKDEKDVTPAYMDSIQKLLNTHIVALDNNQKFYPTKQIKRGEAAAWLHDGIAFVKEHSQPTTGGVDNGPASIYDAKLTVTPVTKAVNEVTITADVPNPGYGIRVQSITFEGDQAIISIAAIPPDPDRVYAQVITTVSIKTYVSSDYKPKLQVQDDGDNAVSSDGNSGSAAGKAS</sequence>
<dbReference type="RefSeq" id="WP_006036396.1">
    <property type="nucleotide sequence ID" value="NZ_AEDD01000001.1"/>
</dbReference>
<dbReference type="OrthoDB" id="1738667at2"/>
<accession>E0I3K4</accession>
<reference evidence="4 5" key="1">
    <citation type="submission" date="2010-07" db="EMBL/GenBank/DDBJ databases">
        <title>The draft genome of Paenibacillus curdlanolyticus YK9.</title>
        <authorList>
            <consortium name="US DOE Joint Genome Institute (JGI-PGF)"/>
            <person name="Lucas S."/>
            <person name="Copeland A."/>
            <person name="Lapidus A."/>
            <person name="Cheng J.-F."/>
            <person name="Bruce D."/>
            <person name="Goodwin L."/>
            <person name="Pitluck S."/>
            <person name="Land M.L."/>
            <person name="Hauser L."/>
            <person name="Chang Y.-J."/>
            <person name="Jeffries C."/>
            <person name="Anderson I.J."/>
            <person name="Johnson E."/>
            <person name="Loganathan U."/>
            <person name="Mulhopadhyay B."/>
            <person name="Kyrpides N."/>
            <person name="Woyke T.J."/>
        </authorList>
    </citation>
    <scope>NUCLEOTIDE SEQUENCE [LARGE SCALE GENOMIC DNA]</scope>
    <source>
        <strain evidence="4 5">YK9</strain>
    </source>
</reference>
<evidence type="ECO:0000256" key="1">
    <source>
        <dbReference type="SAM" id="MobiDB-lite"/>
    </source>
</evidence>
<dbReference type="STRING" id="717606.PaecuDRAFT_0379"/>
<dbReference type="EMBL" id="AEDD01000001">
    <property type="protein sequence ID" value="EFM12868.1"/>
    <property type="molecule type" value="Genomic_DNA"/>
</dbReference>
<dbReference type="Pfam" id="PF00395">
    <property type="entry name" value="SLH"/>
    <property type="match status" value="2"/>
</dbReference>
<feature type="compositionally biased region" description="Polar residues" evidence="1">
    <location>
        <begin position="311"/>
        <end position="320"/>
    </location>
</feature>
<organism evidence="4 5">
    <name type="scientific">Paenibacillus curdlanolyticus YK9</name>
    <dbReference type="NCBI Taxonomy" id="717606"/>
    <lineage>
        <taxon>Bacteria</taxon>
        <taxon>Bacillati</taxon>
        <taxon>Bacillota</taxon>
        <taxon>Bacilli</taxon>
        <taxon>Bacillales</taxon>
        <taxon>Paenibacillaceae</taxon>
        <taxon>Paenibacillus</taxon>
    </lineage>
</organism>
<keyword evidence="5" id="KW-1185">Reference proteome</keyword>
<evidence type="ECO:0000259" key="3">
    <source>
        <dbReference type="PROSITE" id="PS51272"/>
    </source>
</evidence>
<gene>
    <name evidence="4" type="ORF">PaecuDRAFT_0379</name>
</gene>
<feature type="signal peptide" evidence="2">
    <location>
        <begin position="1"/>
        <end position="25"/>
    </location>
</feature>
<dbReference type="AlphaFoldDB" id="E0I3K4"/>
<protein>
    <submittedName>
        <fullName evidence="4">S-layer domain protein</fullName>
    </submittedName>
</protein>
<proteinExistence type="predicted"/>
<dbReference type="PROSITE" id="PS51272">
    <property type="entry name" value="SLH"/>
    <property type="match status" value="1"/>
</dbReference>
<dbReference type="InterPro" id="IPR001119">
    <property type="entry name" value="SLH_dom"/>
</dbReference>
<feature type="region of interest" description="Disordered" evidence="1">
    <location>
        <begin position="302"/>
        <end position="326"/>
    </location>
</feature>
<evidence type="ECO:0000313" key="4">
    <source>
        <dbReference type="EMBL" id="EFM12868.1"/>
    </source>
</evidence>
<keyword evidence="2" id="KW-0732">Signal</keyword>
<evidence type="ECO:0000313" key="5">
    <source>
        <dbReference type="Proteomes" id="UP000005387"/>
    </source>
</evidence>